<dbReference type="KEGG" id="upl:DSM104440_01747"/>
<keyword evidence="3" id="KW-1185">Reference proteome</keyword>
<protein>
    <submittedName>
        <fullName evidence="2">Uncharacterized protein</fullName>
    </submittedName>
</protein>
<proteinExistence type="predicted"/>
<reference evidence="2 3" key="1">
    <citation type="submission" date="2020-04" db="EMBL/GenBank/DDBJ databases">
        <title>Usitatibacter rugosus gen. nov., sp. nov. and Usitatibacter palustris sp. nov., novel members of Usitatibacteraceae fam. nov. within the order Nitrosomonadales isolated from soil.</title>
        <authorList>
            <person name="Huber K.J."/>
            <person name="Neumann-Schaal M."/>
            <person name="Geppert A."/>
            <person name="Luckner M."/>
            <person name="Wanner G."/>
            <person name="Overmann J."/>
        </authorList>
    </citation>
    <scope>NUCLEOTIDE SEQUENCE [LARGE SCALE GENOMIC DNA]</scope>
    <source>
        <strain evidence="2 3">Swamp67</strain>
    </source>
</reference>
<evidence type="ECO:0000313" key="2">
    <source>
        <dbReference type="EMBL" id="QJR14932.1"/>
    </source>
</evidence>
<dbReference type="AlphaFoldDB" id="A0A6M4H6G2"/>
<sequence length="185" mass="18834">MHKKAIQSAALAFVAMAAVFGAGSASARQCVANKGGYLVDVKWYPSDAIHLDDKGKLATSKPVKQAKGGIPVLQGSCNETNEQLTAVVAVVACIGYVPMNGGAPVNCSPVATRGPVEVLPGTLPASASCDKGCMHKPHLATKVKDDAALGVSWGAPPQIIVVGTIPAGKTLELSGTTGRVVYSIK</sequence>
<evidence type="ECO:0000313" key="3">
    <source>
        <dbReference type="Proteomes" id="UP000503096"/>
    </source>
</evidence>
<keyword evidence="1" id="KW-0732">Signal</keyword>
<accession>A0A6M4H6G2</accession>
<dbReference type="RefSeq" id="WP_171161768.1">
    <property type="nucleotide sequence ID" value="NZ_CP053073.1"/>
</dbReference>
<evidence type="ECO:0000256" key="1">
    <source>
        <dbReference type="SAM" id="SignalP"/>
    </source>
</evidence>
<feature type="chain" id="PRO_5027076237" evidence="1">
    <location>
        <begin position="28"/>
        <end position="185"/>
    </location>
</feature>
<gene>
    <name evidence="2" type="ORF">DSM104440_01747</name>
</gene>
<dbReference type="InParanoid" id="A0A6M4H6G2"/>
<dbReference type="Proteomes" id="UP000503096">
    <property type="component" value="Chromosome"/>
</dbReference>
<name>A0A6M4H6G2_9PROT</name>
<organism evidence="2 3">
    <name type="scientific">Usitatibacter palustris</name>
    <dbReference type="NCBI Taxonomy" id="2732487"/>
    <lineage>
        <taxon>Bacteria</taxon>
        <taxon>Pseudomonadati</taxon>
        <taxon>Pseudomonadota</taxon>
        <taxon>Betaproteobacteria</taxon>
        <taxon>Nitrosomonadales</taxon>
        <taxon>Usitatibacteraceae</taxon>
        <taxon>Usitatibacter</taxon>
    </lineage>
</organism>
<dbReference type="EMBL" id="CP053073">
    <property type="protein sequence ID" value="QJR14932.1"/>
    <property type="molecule type" value="Genomic_DNA"/>
</dbReference>
<feature type="signal peptide" evidence="1">
    <location>
        <begin position="1"/>
        <end position="27"/>
    </location>
</feature>